<proteinExistence type="predicted"/>
<name>A0ABT9VZZ3_9BACI</name>
<gene>
    <name evidence="1" type="ORF">J2S11_002473</name>
</gene>
<comment type="caution">
    <text evidence="1">The sequence shown here is derived from an EMBL/GenBank/DDBJ whole genome shotgun (WGS) entry which is preliminary data.</text>
</comment>
<dbReference type="InterPro" id="IPR006521">
    <property type="entry name" value="Tail_protein_I"/>
</dbReference>
<dbReference type="Pfam" id="PF09684">
    <property type="entry name" value="Tail_P2_I"/>
    <property type="match status" value="1"/>
</dbReference>
<dbReference type="NCBIfam" id="TIGR02242">
    <property type="entry name" value="tail_TIGR02242"/>
    <property type="match status" value="1"/>
</dbReference>
<dbReference type="RefSeq" id="WP_307394876.1">
    <property type="nucleotide sequence ID" value="NZ_BAAADK010000045.1"/>
</dbReference>
<organism evidence="1 2">
    <name type="scientific">Caldalkalibacillus horti</name>
    <dbReference type="NCBI Taxonomy" id="77523"/>
    <lineage>
        <taxon>Bacteria</taxon>
        <taxon>Bacillati</taxon>
        <taxon>Bacillota</taxon>
        <taxon>Bacilli</taxon>
        <taxon>Bacillales</taxon>
        <taxon>Bacillaceae</taxon>
        <taxon>Caldalkalibacillus</taxon>
    </lineage>
</organism>
<dbReference type="EMBL" id="JAUSTY010000009">
    <property type="protein sequence ID" value="MDQ0166569.1"/>
    <property type="molecule type" value="Genomic_DNA"/>
</dbReference>
<sequence>MEQRFFSYNKGSDWKNGKAYNVMIHGNELSVEQQEKYSTALILRFALTEVRGRVTDFSLGERHQIHLLDEEWNIWSYDWQNHYQEILFQAKDYEHSPYTMIDSVQSVLFLADPLLEDKLSAYSTINGQKIWAISQWNQRKLYPLAIHSDHQKGLYVLVAKDMVQQDGKLICPSGTRLSVLHIESTGRILKEYGLEGLFINAAFPLTDPTKQFSLAASPEGIILLYHRSTGILYRISNEKEMQQITSLEQGALLSSIAVDGEQTIFMGGTQATPTHSEEERFILKLHSSGERQDHVAAFRGSASKMRMDSNQRLYVLNKNTNELHVLERRKRTNFSSATSGLKGIFLTTAFDSTEDGLEWHKVQLEAHIPDETQIRISYFASDRKDHWLLGHYRSLDEWILSDTDPIQVKCKELEGLWQGTLISPRDALLFKAKGRYLWVKIEFIGSEFKTPVLNRLRVYFPRQTYLPYLPAVYQEEDTGQDFLARYLALFHTLFTEVEEEINQLPTYLDADVVTGPFLSWLSTWLGISSTDRWSEQQLRSLIKLAPELYPLRGTKFAMQKMIELFTGKPPIIVEYHQYKEMRKDQQLGQIIDRLYGSNPYTFTVLIEQNLIKTERERFIVERIIEEEKPAFTEGKLVLLEENIYLDMHSYIGMNTILTEPSLLILDQQAAMPHQTLLIDQDLANRLDTHTRLGLDSELE</sequence>
<evidence type="ECO:0000313" key="1">
    <source>
        <dbReference type="EMBL" id="MDQ0166569.1"/>
    </source>
</evidence>
<keyword evidence="2" id="KW-1185">Reference proteome</keyword>
<reference evidence="1 2" key="1">
    <citation type="submission" date="2023-07" db="EMBL/GenBank/DDBJ databases">
        <title>Genomic Encyclopedia of Type Strains, Phase IV (KMG-IV): sequencing the most valuable type-strain genomes for metagenomic binning, comparative biology and taxonomic classification.</title>
        <authorList>
            <person name="Goeker M."/>
        </authorList>
    </citation>
    <scope>NUCLEOTIDE SEQUENCE [LARGE SCALE GENOMIC DNA]</scope>
    <source>
        <strain evidence="1 2">DSM 12751</strain>
    </source>
</reference>
<evidence type="ECO:0000313" key="2">
    <source>
        <dbReference type="Proteomes" id="UP001235840"/>
    </source>
</evidence>
<dbReference type="Proteomes" id="UP001235840">
    <property type="component" value="Unassembled WGS sequence"/>
</dbReference>
<accession>A0ABT9VZZ3</accession>
<protein>
    <submittedName>
        <fullName evidence="1">Phage tail-like protein</fullName>
    </submittedName>
</protein>
<dbReference type="InterPro" id="IPR011748">
    <property type="entry name" value="Unchr_phage_tail-like"/>
</dbReference>